<dbReference type="EMBL" id="CP136895">
    <property type="protein sequence ID" value="WOL11569.1"/>
    <property type="molecule type" value="Genomic_DNA"/>
</dbReference>
<evidence type="ECO:0000313" key="2">
    <source>
        <dbReference type="Proteomes" id="UP001327560"/>
    </source>
</evidence>
<proteinExistence type="predicted"/>
<keyword evidence="2" id="KW-1185">Reference proteome</keyword>
<evidence type="ECO:0000313" key="1">
    <source>
        <dbReference type="EMBL" id="WOL11569.1"/>
    </source>
</evidence>
<organism evidence="1 2">
    <name type="scientific">Canna indica</name>
    <name type="common">Indian-shot</name>
    <dbReference type="NCBI Taxonomy" id="4628"/>
    <lineage>
        <taxon>Eukaryota</taxon>
        <taxon>Viridiplantae</taxon>
        <taxon>Streptophyta</taxon>
        <taxon>Embryophyta</taxon>
        <taxon>Tracheophyta</taxon>
        <taxon>Spermatophyta</taxon>
        <taxon>Magnoliopsida</taxon>
        <taxon>Liliopsida</taxon>
        <taxon>Zingiberales</taxon>
        <taxon>Cannaceae</taxon>
        <taxon>Canna</taxon>
    </lineage>
</organism>
<reference evidence="1 2" key="1">
    <citation type="submission" date="2023-10" db="EMBL/GenBank/DDBJ databases">
        <title>Chromosome-scale genome assembly provides insights into flower coloration mechanisms of Canna indica.</title>
        <authorList>
            <person name="Li C."/>
        </authorList>
    </citation>
    <scope>NUCLEOTIDE SEQUENCE [LARGE SCALE GENOMIC DNA]</scope>
    <source>
        <tissue evidence="1">Flower</tissue>
    </source>
</reference>
<dbReference type="Proteomes" id="UP001327560">
    <property type="component" value="Chromosome 6"/>
</dbReference>
<gene>
    <name evidence="1" type="ORF">Cni_G20333</name>
</gene>
<name>A0AAQ3KNP5_9LILI</name>
<dbReference type="AlphaFoldDB" id="A0AAQ3KNP5"/>
<protein>
    <submittedName>
        <fullName evidence="1">Uncharacterized protein</fullName>
    </submittedName>
</protein>
<accession>A0AAQ3KNP5</accession>
<sequence>MIKLWADKLWADKWMQGVCLAQKYSDLFLLTDQPQISISDARICNAAGTFSTWNITFDSLVDEERLRNLALDLLAVQHSSGEDRFYRLLWQPKLPLKFSIFGWPNGEAKTVVFAY</sequence>